<accession>A0A9P0DC23</accession>
<protein>
    <submittedName>
        <fullName evidence="2">Uncharacterized protein</fullName>
    </submittedName>
</protein>
<gene>
    <name evidence="2" type="ORF">CEUTPL_LOCUS2098</name>
</gene>
<feature type="compositionally biased region" description="Polar residues" evidence="1">
    <location>
        <begin position="145"/>
        <end position="160"/>
    </location>
</feature>
<dbReference type="EMBL" id="OU892286">
    <property type="protein sequence ID" value="CAH1123071.1"/>
    <property type="molecule type" value="Genomic_DNA"/>
</dbReference>
<dbReference type="Proteomes" id="UP001152799">
    <property type="component" value="Chromosome 10"/>
</dbReference>
<evidence type="ECO:0000313" key="3">
    <source>
        <dbReference type="Proteomes" id="UP001152799"/>
    </source>
</evidence>
<feature type="compositionally biased region" description="Basic and acidic residues" evidence="1">
    <location>
        <begin position="557"/>
        <end position="567"/>
    </location>
</feature>
<proteinExistence type="predicted"/>
<feature type="compositionally biased region" description="Polar residues" evidence="1">
    <location>
        <begin position="545"/>
        <end position="556"/>
    </location>
</feature>
<name>A0A9P0DC23_9CUCU</name>
<reference evidence="2" key="1">
    <citation type="submission" date="2022-01" db="EMBL/GenBank/DDBJ databases">
        <authorList>
            <person name="King R."/>
        </authorList>
    </citation>
    <scope>NUCLEOTIDE SEQUENCE</scope>
</reference>
<dbReference type="AlphaFoldDB" id="A0A9P0DC23"/>
<keyword evidence="3" id="KW-1185">Reference proteome</keyword>
<evidence type="ECO:0000313" key="2">
    <source>
        <dbReference type="EMBL" id="CAH1123071.1"/>
    </source>
</evidence>
<organism evidence="2 3">
    <name type="scientific">Ceutorhynchus assimilis</name>
    <name type="common">cabbage seed weevil</name>
    <dbReference type="NCBI Taxonomy" id="467358"/>
    <lineage>
        <taxon>Eukaryota</taxon>
        <taxon>Metazoa</taxon>
        <taxon>Ecdysozoa</taxon>
        <taxon>Arthropoda</taxon>
        <taxon>Hexapoda</taxon>
        <taxon>Insecta</taxon>
        <taxon>Pterygota</taxon>
        <taxon>Neoptera</taxon>
        <taxon>Endopterygota</taxon>
        <taxon>Coleoptera</taxon>
        <taxon>Polyphaga</taxon>
        <taxon>Cucujiformia</taxon>
        <taxon>Curculionidae</taxon>
        <taxon>Ceutorhynchinae</taxon>
        <taxon>Ceutorhynchus</taxon>
    </lineage>
</organism>
<evidence type="ECO:0000256" key="1">
    <source>
        <dbReference type="SAM" id="MobiDB-lite"/>
    </source>
</evidence>
<feature type="region of interest" description="Disordered" evidence="1">
    <location>
        <begin position="144"/>
        <end position="167"/>
    </location>
</feature>
<sequence length="567" mass="63334">MAFFLHILAKPNRNICVTEKLDNVLKQDFPLEFVNETEESYMVTINNISKTVIRKVSKGQSGKDSLEDNICTKEKPNNYESKVPYDSKPCCSSVESETTIGGVMDSGNSENNTGRSKPLEAVFTESSDAGVQTIKVTVDFEKPKTTSNVSVDKTKSGKSTPQRKLRSPCKEMPKLKIQSCTPARDEPTRSCISPRAVPIFTPIIFDISETICQECANANMDDFIMNNGPQTDDCCMRCGKPTQSLPENTFVIKQEDATWNSFGETPLKNAIESEHLLDEIEKKESTELAAPTENNADSEKIDRGLITETTITLEELVDDGLIQTKMCSIFTETSDDLTEISNEVPEQNQTLSFDEETIDKVEKIESDVSFKVEMEIDQLADIIVSHILDEAAEEISEKELTDTLDMQKSFNEVPEQNQTIFFDEETIDEVEKIESDVSFKVEMKIEELADIIVTHILTEAAEEIEEELIITLDTRTIGGNNQESDNPMVPEKSTENNGKSATLGVLLSRDSDGLVEPKALSEQKNPGSIIFYELKDGNLVFPQSLRESSVQGSNKTQNKENEDKTRR</sequence>
<feature type="region of interest" description="Disordered" evidence="1">
    <location>
        <begin position="478"/>
        <end position="501"/>
    </location>
</feature>
<feature type="region of interest" description="Disordered" evidence="1">
    <location>
        <begin position="543"/>
        <end position="567"/>
    </location>
</feature>